<accession>Q9PCK5</accession>
<proteinExistence type="predicted"/>
<feature type="region of interest" description="Disordered" evidence="1">
    <location>
        <begin position="1"/>
        <end position="36"/>
    </location>
</feature>
<name>Q9PCK5_XYLFA</name>
<dbReference type="AlphaFoldDB" id="Q9PCK5"/>
<dbReference type="Proteomes" id="UP000000812">
    <property type="component" value="Chromosome"/>
</dbReference>
<reference evidence="2 3" key="1">
    <citation type="journal article" date="2000" name="Nature">
        <title>The genome sequence of the plant pathogen Xylella fastidiosa.</title>
        <authorList>
            <person name="Simpson A.J."/>
            <person name="Reinach F.C."/>
            <person name="Arruda P."/>
            <person name="Abreu F.A."/>
            <person name="Acencio M."/>
            <person name="Alvarenga R."/>
            <person name="Alves L.M."/>
            <person name="Araya J.E."/>
            <person name="Baia G.S."/>
            <person name="Baptista C.S."/>
            <person name="Barros M.H."/>
            <person name="Bonaccorsi E.D."/>
            <person name="Bordin S."/>
            <person name="Bove J.M."/>
            <person name="Briones M.R."/>
            <person name="Bueno M.R."/>
            <person name="Camargo A.A."/>
            <person name="Camargo L.E."/>
            <person name="Carraro D.M."/>
            <person name="Carrer H."/>
            <person name="Colauto N.B."/>
            <person name="Colombo C."/>
            <person name="Costa F.F."/>
            <person name="Costa M.C."/>
            <person name="Costa-Neto C.M."/>
            <person name="Coutinho L.L."/>
            <person name="Cristofani M."/>
            <person name="Dias-Neto E."/>
            <person name="Docena C."/>
            <person name="El-Dorry H."/>
            <person name="Facincani A.P."/>
            <person name="Ferreira A.J."/>
            <person name="Ferreira V.C."/>
            <person name="Ferro J.A."/>
            <person name="Fraga J.S."/>
            <person name="Franca S.C."/>
            <person name="Franco M.C."/>
            <person name="Frohme M."/>
            <person name="Furlan L.R."/>
            <person name="Garnier M."/>
            <person name="Goldman G.H."/>
            <person name="Goldman M.H."/>
            <person name="Gomes S.L."/>
            <person name="Gruber A."/>
            <person name="Ho P.L."/>
            <person name="Hoheisel J.D."/>
            <person name="Junqueira M.L."/>
            <person name="Kemper E.L."/>
            <person name="Kitajima J.P."/>
            <person name="Krieger J.E."/>
            <person name="Kuramae E.E."/>
            <person name="Laigret F."/>
            <person name="Lambais M.R."/>
            <person name="Leite L.C."/>
            <person name="Lemos E.G."/>
            <person name="Lemos M.V."/>
            <person name="Lopes S.A."/>
            <person name="Lopes C.R."/>
            <person name="Machado J.A."/>
            <person name="Machado M.A."/>
            <person name="Madeira A.M."/>
            <person name="Madeira H.M."/>
            <person name="Marino C.L."/>
            <person name="Marques M.V."/>
            <person name="Martins E.A."/>
            <person name="Martins E.M."/>
            <person name="Matsukuma A.Y."/>
            <person name="Menck C.F."/>
            <person name="Miracca E.C."/>
            <person name="Miyaki C.Y."/>
            <person name="Monteriro-Vitorello C.B."/>
            <person name="Moon D.H."/>
            <person name="Nagai M.A."/>
            <person name="Nascimento A.L."/>
            <person name="Netto L.E."/>
            <person name="Nhani A.Jr."/>
            <person name="Nobrega F.G."/>
            <person name="Nunes L.R."/>
            <person name="Oliveira M.A."/>
            <person name="de Oliveira M.C."/>
            <person name="de Oliveira R.C."/>
            <person name="Palmieri D.A."/>
            <person name="Paris A."/>
            <person name="Peixoto B.R."/>
            <person name="Pereira G.A."/>
            <person name="Pereira H.A.Jr."/>
            <person name="Pesquero J.B."/>
            <person name="Quaggio R.B."/>
            <person name="Roberto P.G."/>
            <person name="Rodrigues V."/>
            <person name="de M Rosa A.J."/>
            <person name="de Rosa V.E.Jr."/>
            <person name="de Sa R.G."/>
            <person name="Santelli R.V."/>
            <person name="Sawasaki H.E."/>
            <person name="da Silva A.C."/>
            <person name="da Silva A.M."/>
            <person name="da Silva F.R."/>
            <person name="da Silva W.A.Jr."/>
            <person name="da Silveira J.F."/>
            <person name="Silvestri M.L."/>
            <person name="Siqueira W.J."/>
            <person name="de Souza A.A."/>
            <person name="de Souza A.P."/>
            <person name="Terenzi M.F."/>
            <person name="Truffi D."/>
            <person name="Tsai S.M."/>
            <person name="Tsuhako M.H."/>
            <person name="Vallada H."/>
            <person name="Van Sluys M.A."/>
            <person name="Verjovski-Almeida S."/>
            <person name="Vettore A.L."/>
            <person name="Zago M.A."/>
            <person name="Zatz M."/>
            <person name="Meidanis J."/>
            <person name="Setubal J.C."/>
        </authorList>
    </citation>
    <scope>NUCLEOTIDE SEQUENCE [LARGE SCALE GENOMIC DNA]</scope>
    <source>
        <strain evidence="2 3">9a5c</strain>
    </source>
</reference>
<dbReference type="PIR" id="F82640">
    <property type="entry name" value="F82640"/>
</dbReference>
<protein>
    <submittedName>
        <fullName evidence="2">Uncharacterized protein</fullName>
    </submittedName>
</protein>
<dbReference type="STRING" id="160492.XF_1773"/>
<dbReference type="EMBL" id="AE003849">
    <property type="protein sequence ID" value="AAF84582.1"/>
    <property type="molecule type" value="Genomic_DNA"/>
</dbReference>
<evidence type="ECO:0000313" key="2">
    <source>
        <dbReference type="EMBL" id="AAF84582.1"/>
    </source>
</evidence>
<dbReference type="HOGENOM" id="CLU_097191_0_0_6"/>
<gene>
    <name evidence="2" type="ordered locus">XF_1773</name>
</gene>
<evidence type="ECO:0000256" key="1">
    <source>
        <dbReference type="SAM" id="MobiDB-lite"/>
    </source>
</evidence>
<sequence>MPMYRQQPAARVSRLPRVPPVPPTSSPRHLTGERCPPGHRCLFSPTHGMAATSRRGHVATRSISGLPMDNITKQDRITLKNLKVADFASEETMCFSATVVFDGTPIAEARNDGHGGSTFLHALNGKAALLAQAEAFAKGLPPAPLDLGQEGEAPHYIDMTLDFLVDELADAMHAERKVRAAFNRDIGNKVLFIKDGKLLFIKGIKLKAIADCKAYFGSLRARQAQPIVILAELPPEQAFDLWKQHVLGDKPD</sequence>
<dbReference type="eggNOG" id="ENOG502Z8IB">
    <property type="taxonomic scope" value="Bacteria"/>
</dbReference>
<evidence type="ECO:0000313" key="3">
    <source>
        <dbReference type="Proteomes" id="UP000000812"/>
    </source>
</evidence>
<organism evidence="2 3">
    <name type="scientific">Xylella fastidiosa (strain 9a5c)</name>
    <dbReference type="NCBI Taxonomy" id="160492"/>
    <lineage>
        <taxon>Bacteria</taxon>
        <taxon>Pseudomonadati</taxon>
        <taxon>Pseudomonadota</taxon>
        <taxon>Gammaproteobacteria</taxon>
        <taxon>Lysobacterales</taxon>
        <taxon>Lysobacteraceae</taxon>
        <taxon>Xylella</taxon>
    </lineage>
</organism>
<dbReference type="KEGG" id="xfa:XF_1773"/>